<sequence>MANIKIGGFRTMIEKPFFVILNHQNGSVLPMVENDDGDLAMFETETDAVTAGNNNPLGEHYGFEVFELGDGRCFGC</sequence>
<dbReference type="KEGG" id="dwd:DSCW_18380"/>
<accession>A0A5K7Z4A9</accession>
<proteinExistence type="predicted"/>
<dbReference type="AlphaFoldDB" id="A0A5K7Z4A9"/>
<keyword evidence="2" id="KW-1185">Reference proteome</keyword>
<name>A0A5K7Z4A9_9BACT</name>
<gene>
    <name evidence="1" type="ORF">DSCW_18380</name>
</gene>
<reference evidence="1 2" key="1">
    <citation type="submission" date="2019-11" db="EMBL/GenBank/DDBJ databases">
        <title>Comparative genomics of hydrocarbon-degrading Desulfosarcina strains.</title>
        <authorList>
            <person name="Watanabe M."/>
            <person name="Kojima H."/>
            <person name="Fukui M."/>
        </authorList>
    </citation>
    <scope>NUCLEOTIDE SEQUENCE [LARGE SCALE GENOMIC DNA]</scope>
    <source>
        <strain evidence="1 2">PP31</strain>
    </source>
</reference>
<dbReference type="EMBL" id="AP021875">
    <property type="protein sequence ID" value="BBO74421.1"/>
    <property type="molecule type" value="Genomic_DNA"/>
</dbReference>
<evidence type="ECO:0000313" key="2">
    <source>
        <dbReference type="Proteomes" id="UP000427769"/>
    </source>
</evidence>
<dbReference type="Proteomes" id="UP000427769">
    <property type="component" value="Chromosome"/>
</dbReference>
<evidence type="ECO:0000313" key="1">
    <source>
        <dbReference type="EMBL" id="BBO74421.1"/>
    </source>
</evidence>
<protein>
    <submittedName>
        <fullName evidence="1">Uncharacterized protein</fullName>
    </submittedName>
</protein>
<organism evidence="1 2">
    <name type="scientific">Desulfosarcina widdelii</name>
    <dbReference type="NCBI Taxonomy" id="947919"/>
    <lineage>
        <taxon>Bacteria</taxon>
        <taxon>Pseudomonadati</taxon>
        <taxon>Thermodesulfobacteriota</taxon>
        <taxon>Desulfobacteria</taxon>
        <taxon>Desulfobacterales</taxon>
        <taxon>Desulfosarcinaceae</taxon>
        <taxon>Desulfosarcina</taxon>
    </lineage>
</organism>